<evidence type="ECO:0000259" key="1">
    <source>
        <dbReference type="Pfam" id="PF01844"/>
    </source>
</evidence>
<accession>G2ZV07</accession>
<dbReference type="GO" id="GO:0003676">
    <property type="term" value="F:nucleic acid binding"/>
    <property type="evidence" value="ECO:0007669"/>
    <property type="project" value="InterPro"/>
</dbReference>
<dbReference type="Gene3D" id="1.10.30.50">
    <property type="match status" value="1"/>
</dbReference>
<dbReference type="GO" id="GO:0008270">
    <property type="term" value="F:zinc ion binding"/>
    <property type="evidence" value="ECO:0007669"/>
    <property type="project" value="InterPro"/>
</dbReference>
<name>G2ZV07_9RALS</name>
<dbReference type="CDD" id="cd00085">
    <property type="entry name" value="HNHc"/>
    <property type="match status" value="1"/>
</dbReference>
<dbReference type="InterPro" id="IPR002711">
    <property type="entry name" value="HNH"/>
</dbReference>
<proteinExistence type="predicted"/>
<reference evidence="2" key="2">
    <citation type="submission" date="2011-04" db="EMBL/GenBank/DDBJ databases">
        <authorList>
            <person name="Genoscope - CEA"/>
        </authorList>
    </citation>
    <scope>NUCLEOTIDE SEQUENCE</scope>
    <source>
        <strain evidence="2">R229</strain>
    </source>
</reference>
<dbReference type="InterPro" id="IPR003615">
    <property type="entry name" value="HNH_nuc"/>
</dbReference>
<dbReference type="Pfam" id="PF01844">
    <property type="entry name" value="HNH"/>
    <property type="match status" value="1"/>
</dbReference>
<dbReference type="EMBL" id="FR854082">
    <property type="protein sequence ID" value="CCA82903.1"/>
    <property type="molecule type" value="Genomic_DNA"/>
</dbReference>
<sequence>MRPVNKPASNVHYNPPINLTFKGVNAQILQKIDGVKPPYSSIYTITLNRALEIQLEIVEGKKLSAKQPEKDKIHQAILDQVTNVYKTASAPLTQNLGDYCSYCGTLLPGLIEVEHTVPKAPYPTFSTDWENFLLCCGPCNTAKSNTPNRKTATGWTSKKSPTEQELYDAIRLNHYIWPDLNSTCWHDMPMYLQYVDSKGNWQLLHTPDDTDRDNKLTGYDVINHKVYADIKVNKKMLKNVRVAVTVHSDDQYNLEARADAMIDLLKLNDDVSKPRTGTYDRREMNRTRAWFYALEKCKLLETATNQSSLSAFLWARRLKRRYPRACVNRSPNRIANWFMADFQSKAARTDLASTLRNASQSSLMAASSLGK</sequence>
<gene>
    <name evidence="2" type="ORF">BDB_mp60067</name>
</gene>
<feature type="domain" description="HNH" evidence="1">
    <location>
        <begin position="100"/>
        <end position="145"/>
    </location>
</feature>
<dbReference type="AlphaFoldDB" id="G2ZV07"/>
<organism evidence="2">
    <name type="scientific">blood disease bacterium R229</name>
    <dbReference type="NCBI Taxonomy" id="741978"/>
    <lineage>
        <taxon>Bacteria</taxon>
        <taxon>Pseudomonadati</taxon>
        <taxon>Pseudomonadota</taxon>
        <taxon>Betaproteobacteria</taxon>
        <taxon>Burkholderiales</taxon>
        <taxon>Burkholderiaceae</taxon>
        <taxon>Ralstonia</taxon>
        <taxon>Ralstonia solanacearum species complex</taxon>
    </lineage>
</organism>
<evidence type="ECO:0000313" key="2">
    <source>
        <dbReference type="EMBL" id="CCA82903.1"/>
    </source>
</evidence>
<dbReference type="GO" id="GO:0004519">
    <property type="term" value="F:endonuclease activity"/>
    <property type="evidence" value="ECO:0007669"/>
    <property type="project" value="InterPro"/>
</dbReference>
<reference evidence="2" key="1">
    <citation type="journal article" date="2011" name="PLoS ONE">
        <title>Ralstonia syzygii, the Blood Disease Bacterium and some Asian R. solanacearum strains form a single genomic species despite divergent lifestyles.</title>
        <authorList>
            <person name="Remenant B."/>
            <person name="de Cambiaire J.C."/>
            <person name="Cellier G."/>
            <person name="Jacobs J.M."/>
            <person name="Mangenot S."/>
            <person name="Barbe V."/>
            <person name="Lajus A."/>
            <person name="Vallenet D."/>
            <person name="Medigue C."/>
            <person name="Fegan M."/>
            <person name="Allen C."/>
            <person name="Prior P."/>
        </authorList>
    </citation>
    <scope>NUCLEOTIDE SEQUENCE</scope>
    <source>
        <strain evidence="2">R229</strain>
    </source>
</reference>
<protein>
    <submittedName>
        <fullName evidence="2">Conserved hypothethical protein</fullName>
    </submittedName>
</protein>